<organism evidence="5">
    <name type="scientific">uncultured Caudovirales phage</name>
    <dbReference type="NCBI Taxonomy" id="2100421"/>
    <lineage>
        <taxon>Viruses</taxon>
        <taxon>Duplodnaviria</taxon>
        <taxon>Heunggongvirae</taxon>
        <taxon>Uroviricota</taxon>
        <taxon>Caudoviricetes</taxon>
        <taxon>Peduoviridae</taxon>
        <taxon>Maltschvirus</taxon>
        <taxon>Maltschvirus maltsch</taxon>
    </lineage>
</organism>
<reference evidence="5" key="1">
    <citation type="submission" date="2020-05" db="EMBL/GenBank/DDBJ databases">
        <authorList>
            <person name="Chiriac C."/>
            <person name="Salcher M."/>
            <person name="Ghai R."/>
            <person name="Kavagutti S V."/>
        </authorList>
    </citation>
    <scope>NUCLEOTIDE SEQUENCE</scope>
</reference>
<evidence type="ECO:0000313" key="1">
    <source>
        <dbReference type="EMBL" id="CAB4178998.1"/>
    </source>
</evidence>
<dbReference type="EMBL" id="LR797424">
    <property type="protein sequence ID" value="CAB4215319.1"/>
    <property type="molecule type" value="Genomic_DNA"/>
</dbReference>
<protein>
    <submittedName>
        <fullName evidence="5">Uncharacterized protein</fullName>
    </submittedName>
</protein>
<evidence type="ECO:0000313" key="5">
    <source>
        <dbReference type="EMBL" id="CAB5230295.1"/>
    </source>
</evidence>
<dbReference type="EMBL" id="LR797052">
    <property type="protein sequence ID" value="CAB4183827.1"/>
    <property type="molecule type" value="Genomic_DNA"/>
</dbReference>
<dbReference type="EMBL" id="LR797318">
    <property type="protein sequence ID" value="CAB4202415.1"/>
    <property type="molecule type" value="Genomic_DNA"/>
</dbReference>
<accession>A0A6J7XLA3</accession>
<evidence type="ECO:0000313" key="2">
    <source>
        <dbReference type="EMBL" id="CAB4183827.1"/>
    </source>
</evidence>
<proteinExistence type="predicted"/>
<evidence type="ECO:0000313" key="3">
    <source>
        <dbReference type="EMBL" id="CAB4202415.1"/>
    </source>
</evidence>
<gene>
    <name evidence="1" type="ORF">UFOVP1022_28</name>
    <name evidence="2" type="ORF">UFOVP1110_13</name>
    <name evidence="3" type="ORF">UFOVP1378_15</name>
    <name evidence="4" type="ORF">UFOVP1474_14</name>
    <name evidence="5" type="ORF">UFOVP1561_56</name>
</gene>
<name>A0A6J7XLA3_9CAUD</name>
<dbReference type="EMBL" id="LR796978">
    <property type="protein sequence ID" value="CAB4178998.1"/>
    <property type="molecule type" value="Genomic_DNA"/>
</dbReference>
<evidence type="ECO:0000313" key="4">
    <source>
        <dbReference type="EMBL" id="CAB4215319.1"/>
    </source>
</evidence>
<dbReference type="EMBL" id="LR798406">
    <property type="protein sequence ID" value="CAB5230295.1"/>
    <property type="molecule type" value="Genomic_DNA"/>
</dbReference>
<sequence length="152" mass="17315">MPISIKLSDDEIQMGVLQASLRILQCKKDGKKHRYGAKDTETWQMGIEGALGEIVIAKHFKIFWGKGSYGTDDVGPYEVRQTHHAHGSLIVHPADKDDKRYYLVTGILGNYVIRGYMYARDAKQQKYWSDPQGTNRPAYFVPQNDLIAIIEE</sequence>